<evidence type="ECO:0000313" key="1">
    <source>
        <dbReference type="EMBL" id="ORA71489.1"/>
    </source>
</evidence>
<protein>
    <submittedName>
        <fullName evidence="1">TIGR03943 family protein</fullName>
    </submittedName>
</protein>
<dbReference type="EMBL" id="MVHS01000013">
    <property type="protein sequence ID" value="ORA71489.1"/>
    <property type="molecule type" value="Genomic_DNA"/>
</dbReference>
<reference evidence="1 2" key="1">
    <citation type="submission" date="2016-12" db="EMBL/GenBank/DDBJ databases">
        <title>The new phylogeny of genus Mycobacterium.</title>
        <authorList>
            <person name="Tortoli E."/>
            <person name="Trovato A."/>
            <person name="Cirillo D.M."/>
        </authorList>
    </citation>
    <scope>NUCLEOTIDE SEQUENCE [LARGE SCALE GENOMIC DNA]</scope>
    <source>
        <strain evidence="1 2">DSM 45130</strain>
    </source>
</reference>
<gene>
    <name evidence="1" type="ORF">BST26_08095</name>
</gene>
<dbReference type="RefSeq" id="WP_083030259.1">
    <property type="nucleotide sequence ID" value="NZ_AP022618.1"/>
</dbReference>
<dbReference type="InterPro" id="IPR052955">
    <property type="entry name" value="UPF0703_membrane_permease"/>
</dbReference>
<keyword evidence="2" id="KW-1185">Reference proteome</keyword>
<dbReference type="AlphaFoldDB" id="A0A1X0DH48"/>
<dbReference type="STRING" id="444597.BST26_08095"/>
<dbReference type="OrthoDB" id="359029at2"/>
<dbReference type="InterPro" id="IPR015402">
    <property type="entry name" value="DUF1980"/>
</dbReference>
<dbReference type="PANTHER" id="PTHR40047:SF1">
    <property type="entry name" value="UPF0703 PROTEIN YCGQ"/>
    <property type="match status" value="1"/>
</dbReference>
<proteinExistence type="predicted"/>
<accession>A0A1X0DH48</accession>
<evidence type="ECO:0000313" key="2">
    <source>
        <dbReference type="Proteomes" id="UP000192801"/>
    </source>
</evidence>
<dbReference type="InterPro" id="IPR048447">
    <property type="entry name" value="DUF1980_C"/>
</dbReference>
<sequence>MKRETENIVLLLVGISVALIVVGGEYTRYVKPGLLVWLAASAVVLIGLAVLAMAGDIRRGRPEPEPGHGGHDHDGHRHRGGIAWLLLVPVIVLIFVKPPPIGAGARTPSISTAASASATDFPPLPPGPAPEVSLPDVVMRAANDKAHSLDGRTITVTAFVLHEPAGPDLGRVVIICCAADAQLARIHLRCPGAIEVGGWPDNTWVRAVGVVTPASPDPTKVLVPTLTATTVTRVDAPANPYAYPG</sequence>
<dbReference type="NCBIfam" id="TIGR03943">
    <property type="entry name" value="TIGR03943 family putative permease subunit"/>
    <property type="match status" value="1"/>
</dbReference>
<name>A0A1X0DH48_9MYCO</name>
<comment type="caution">
    <text evidence="1">The sequence shown here is derived from an EMBL/GenBank/DDBJ whole genome shotgun (WGS) entry which is preliminary data.</text>
</comment>
<dbReference type="Proteomes" id="UP000192801">
    <property type="component" value="Unassembled WGS sequence"/>
</dbReference>
<dbReference type="Pfam" id="PF21537">
    <property type="entry name" value="DUF1980_C"/>
    <property type="match status" value="1"/>
</dbReference>
<dbReference type="PANTHER" id="PTHR40047">
    <property type="entry name" value="UPF0703 PROTEIN YCGQ"/>
    <property type="match status" value="1"/>
</dbReference>
<organism evidence="1 2">
    <name type="scientific">Mycolicibacterium insubricum</name>
    <dbReference type="NCBI Taxonomy" id="444597"/>
    <lineage>
        <taxon>Bacteria</taxon>
        <taxon>Bacillati</taxon>
        <taxon>Actinomycetota</taxon>
        <taxon>Actinomycetes</taxon>
        <taxon>Mycobacteriales</taxon>
        <taxon>Mycobacteriaceae</taxon>
        <taxon>Mycolicibacterium</taxon>
    </lineage>
</organism>